<proteinExistence type="predicted"/>
<comment type="caution">
    <text evidence="1">The sequence shown here is derived from an EMBL/GenBank/DDBJ whole genome shotgun (WGS) entry which is preliminary data.</text>
</comment>
<gene>
    <name evidence="1" type="ORF">GCM10011503_12760</name>
</gene>
<evidence type="ECO:0000313" key="2">
    <source>
        <dbReference type="Proteomes" id="UP000628854"/>
    </source>
</evidence>
<keyword evidence="2" id="KW-1185">Reference proteome</keyword>
<protein>
    <recommendedName>
        <fullName evidence="3">Flp pilus-assembly TadG-like N-terminal domain-containing protein</fullName>
    </recommendedName>
</protein>
<sequence>MAIMSLVGATIALGMDTRSASNLQHSADASALGGATAFLNTDSPKADVRLKAAETQARVLATENSHYSLADLDVAAVTEDAYGQHTNLAVELEFQPVNLFAKFVGRNATAPVRRKAVATATAGFPLCVLTLAETGVGLRIKDQGSLLANNCIVWANSKHADAMRFEGGTAEAKAFCAVGDYARDSITKVSPTPETGCQKLPDPLSNYSVPVSGLCDHLQLSIIRIGSTRLRPGIYCGGLDVRARDIALEPGIYHIRGGGINIDARGQVLAEGVTFVFEGLLGQISIRGNSGLRIAAPSEGPTAGVAFAEMEALLPGTRDMIVEGALNVEGVIYMPSYNVRVRKTGGGTTRSPYLQMVANTLEVSEQGALEIDFNMGKTDLPLVIRPAREARLVE</sequence>
<dbReference type="EMBL" id="BMKF01000001">
    <property type="protein sequence ID" value="GGB65406.1"/>
    <property type="molecule type" value="Genomic_DNA"/>
</dbReference>
<reference evidence="2" key="1">
    <citation type="journal article" date="2019" name="Int. J. Syst. Evol. Microbiol.">
        <title>The Global Catalogue of Microorganisms (GCM) 10K type strain sequencing project: providing services to taxonomists for standard genome sequencing and annotation.</title>
        <authorList>
            <consortium name="The Broad Institute Genomics Platform"/>
            <consortium name="The Broad Institute Genome Sequencing Center for Infectious Disease"/>
            <person name="Wu L."/>
            <person name="Ma J."/>
        </authorList>
    </citation>
    <scope>NUCLEOTIDE SEQUENCE [LARGE SCALE GENOMIC DNA]</scope>
    <source>
        <strain evidence="2">CGMCC 1.15928</strain>
    </source>
</reference>
<dbReference type="Proteomes" id="UP000628854">
    <property type="component" value="Unassembled WGS sequence"/>
</dbReference>
<organism evidence="1 2">
    <name type="scientific">Henriciella pelagia</name>
    <dbReference type="NCBI Taxonomy" id="1977912"/>
    <lineage>
        <taxon>Bacteria</taxon>
        <taxon>Pseudomonadati</taxon>
        <taxon>Pseudomonadota</taxon>
        <taxon>Alphaproteobacteria</taxon>
        <taxon>Hyphomonadales</taxon>
        <taxon>Hyphomonadaceae</taxon>
        <taxon>Henriciella</taxon>
    </lineage>
</organism>
<evidence type="ECO:0008006" key="3">
    <source>
        <dbReference type="Google" id="ProtNLM"/>
    </source>
</evidence>
<name>A0ABQ1JCX9_9PROT</name>
<evidence type="ECO:0000313" key="1">
    <source>
        <dbReference type="EMBL" id="GGB65406.1"/>
    </source>
</evidence>
<accession>A0ABQ1JCX9</accession>